<evidence type="ECO:0000256" key="1">
    <source>
        <dbReference type="ARBA" id="ARBA00022729"/>
    </source>
</evidence>
<dbReference type="InterPro" id="IPR037873">
    <property type="entry name" value="BamE-like"/>
</dbReference>
<sequence>MRLIRMSRPAATLSLAAGCLMLHGCAWFDAWLPFSYSRMPVPKAASRHGATRDTVVHAGGNPRSVWMVRNGSGVCYNYLLEHGDERRPYFVVFDRAGAVTHHGFDTCMNADRSGRLQARNGGA</sequence>
<protein>
    <recommendedName>
        <fullName evidence="4">Osmotically-inducible lipoprotein OsmE</fullName>
    </recommendedName>
</protein>
<keyword evidence="1" id="KW-0732">Signal</keyword>
<accession>A0AAP2MMB7</accession>
<dbReference type="EMBL" id="JAHPMX010000002">
    <property type="protein sequence ID" value="MBU9355484.1"/>
    <property type="molecule type" value="Genomic_DNA"/>
</dbReference>
<evidence type="ECO:0008006" key="4">
    <source>
        <dbReference type="Google" id="ProtNLM"/>
    </source>
</evidence>
<comment type="caution">
    <text evidence="2">The sequence shown here is derived from an EMBL/GenBank/DDBJ whole genome shotgun (WGS) entry which is preliminary data.</text>
</comment>
<gene>
    <name evidence="2" type="ORF">KTE52_03960</name>
</gene>
<dbReference type="PROSITE" id="PS51257">
    <property type="entry name" value="PROKAR_LIPOPROTEIN"/>
    <property type="match status" value="1"/>
</dbReference>
<organism evidence="2 3">
    <name type="scientific">Burkholderia multivorans</name>
    <dbReference type="NCBI Taxonomy" id="87883"/>
    <lineage>
        <taxon>Bacteria</taxon>
        <taxon>Pseudomonadati</taxon>
        <taxon>Pseudomonadota</taxon>
        <taxon>Betaproteobacteria</taxon>
        <taxon>Burkholderiales</taxon>
        <taxon>Burkholderiaceae</taxon>
        <taxon>Burkholderia</taxon>
        <taxon>Burkholderia cepacia complex</taxon>
    </lineage>
</organism>
<dbReference type="Gene3D" id="3.30.1450.10">
    <property type="match status" value="1"/>
</dbReference>
<evidence type="ECO:0000313" key="2">
    <source>
        <dbReference type="EMBL" id="MBU9355484.1"/>
    </source>
</evidence>
<reference evidence="2" key="1">
    <citation type="submission" date="2021-06" db="EMBL/GenBank/DDBJ databases">
        <title>A collection of bacterial strains from the Burkholderia cepacia Research Laboratory and Repository.</title>
        <authorList>
            <person name="Lipuma J."/>
            <person name="Spilker T."/>
        </authorList>
    </citation>
    <scope>NUCLEOTIDE SEQUENCE</scope>
    <source>
        <strain evidence="2">AU37435</strain>
    </source>
</reference>
<evidence type="ECO:0000313" key="3">
    <source>
        <dbReference type="Proteomes" id="UP001196915"/>
    </source>
</evidence>
<name>A0AAP2MMB7_9BURK</name>
<dbReference type="AlphaFoldDB" id="A0AAP2MMB7"/>
<proteinExistence type="predicted"/>
<dbReference type="Proteomes" id="UP001196915">
    <property type="component" value="Unassembled WGS sequence"/>
</dbReference>